<proteinExistence type="predicted"/>
<sequence length="120" mass="13820">MLHVTLHINALADDAKQKQFRDPRLKTRLYAVKEVMFDVEDFLDEIDYQLTRCKVEVESEPQIFVYKVSDFFNSTSSSFNKKTDSGMKEVLEKLDYLARQNGAFGFKECTYSGVGSSIKV</sequence>
<dbReference type="EMBL" id="CM003380">
    <property type="protein sequence ID" value="KOM56894.1"/>
    <property type="molecule type" value="Genomic_DNA"/>
</dbReference>
<dbReference type="GO" id="GO:0000166">
    <property type="term" value="F:nucleotide binding"/>
    <property type="evidence" value="ECO:0007669"/>
    <property type="project" value="UniProtKB-KW"/>
</dbReference>
<dbReference type="Gramene" id="KOM56894">
    <property type="protein sequence ID" value="KOM56894"/>
    <property type="gene ID" value="LR48_Vigan10g278600"/>
</dbReference>
<evidence type="ECO:0000256" key="2">
    <source>
        <dbReference type="ARBA" id="ARBA00022741"/>
    </source>
</evidence>
<evidence type="ECO:0000313" key="6">
    <source>
        <dbReference type="Proteomes" id="UP000053144"/>
    </source>
</evidence>
<dbReference type="Pfam" id="PF18052">
    <property type="entry name" value="Rx_N"/>
    <property type="match status" value="1"/>
</dbReference>
<gene>
    <name evidence="5" type="ORF">LR48_Vigan10g278600</name>
</gene>
<organism evidence="5 6">
    <name type="scientific">Phaseolus angularis</name>
    <name type="common">Azuki bean</name>
    <name type="synonym">Vigna angularis</name>
    <dbReference type="NCBI Taxonomy" id="3914"/>
    <lineage>
        <taxon>Eukaryota</taxon>
        <taxon>Viridiplantae</taxon>
        <taxon>Streptophyta</taxon>
        <taxon>Embryophyta</taxon>
        <taxon>Tracheophyta</taxon>
        <taxon>Spermatophyta</taxon>
        <taxon>Magnoliopsida</taxon>
        <taxon>eudicotyledons</taxon>
        <taxon>Gunneridae</taxon>
        <taxon>Pentapetalae</taxon>
        <taxon>rosids</taxon>
        <taxon>fabids</taxon>
        <taxon>Fabales</taxon>
        <taxon>Fabaceae</taxon>
        <taxon>Papilionoideae</taxon>
        <taxon>50 kb inversion clade</taxon>
        <taxon>NPAAA clade</taxon>
        <taxon>indigoferoid/millettioid clade</taxon>
        <taxon>Phaseoleae</taxon>
        <taxon>Vigna</taxon>
    </lineage>
</organism>
<feature type="domain" description="Disease resistance N-terminal" evidence="4">
    <location>
        <begin position="7"/>
        <end position="59"/>
    </location>
</feature>
<keyword evidence="2" id="KW-0547">Nucleotide-binding</keyword>
<accession>A0A0L9VQ69</accession>
<evidence type="ECO:0000313" key="5">
    <source>
        <dbReference type="EMBL" id="KOM56894.1"/>
    </source>
</evidence>
<evidence type="ECO:0000256" key="1">
    <source>
        <dbReference type="ARBA" id="ARBA00022737"/>
    </source>
</evidence>
<name>A0A0L9VQ69_PHAAN</name>
<keyword evidence="1" id="KW-0677">Repeat</keyword>
<evidence type="ECO:0000256" key="3">
    <source>
        <dbReference type="ARBA" id="ARBA00022821"/>
    </source>
</evidence>
<dbReference type="Proteomes" id="UP000053144">
    <property type="component" value="Chromosome 10"/>
</dbReference>
<dbReference type="AlphaFoldDB" id="A0A0L9VQ69"/>
<evidence type="ECO:0000259" key="4">
    <source>
        <dbReference type="Pfam" id="PF18052"/>
    </source>
</evidence>
<dbReference type="GO" id="GO:0006952">
    <property type="term" value="P:defense response"/>
    <property type="evidence" value="ECO:0007669"/>
    <property type="project" value="UniProtKB-KW"/>
</dbReference>
<protein>
    <recommendedName>
        <fullName evidence="4">Disease resistance N-terminal domain-containing protein</fullName>
    </recommendedName>
</protein>
<dbReference type="InterPro" id="IPR041118">
    <property type="entry name" value="Rx_N"/>
</dbReference>
<dbReference type="Gene3D" id="1.20.5.4130">
    <property type="match status" value="1"/>
</dbReference>
<keyword evidence="3" id="KW-0611">Plant defense</keyword>
<reference evidence="6" key="1">
    <citation type="journal article" date="2015" name="Proc. Natl. Acad. Sci. U.S.A.">
        <title>Genome sequencing of adzuki bean (Vigna angularis) provides insight into high starch and low fat accumulation and domestication.</title>
        <authorList>
            <person name="Yang K."/>
            <person name="Tian Z."/>
            <person name="Chen C."/>
            <person name="Luo L."/>
            <person name="Zhao B."/>
            <person name="Wang Z."/>
            <person name="Yu L."/>
            <person name="Li Y."/>
            <person name="Sun Y."/>
            <person name="Li W."/>
            <person name="Chen Y."/>
            <person name="Li Y."/>
            <person name="Zhang Y."/>
            <person name="Ai D."/>
            <person name="Zhao J."/>
            <person name="Shang C."/>
            <person name="Ma Y."/>
            <person name="Wu B."/>
            <person name="Wang M."/>
            <person name="Gao L."/>
            <person name="Sun D."/>
            <person name="Zhang P."/>
            <person name="Guo F."/>
            <person name="Wang W."/>
            <person name="Li Y."/>
            <person name="Wang J."/>
            <person name="Varshney R.K."/>
            <person name="Wang J."/>
            <person name="Ling H.Q."/>
            <person name="Wan P."/>
        </authorList>
    </citation>
    <scope>NUCLEOTIDE SEQUENCE</scope>
    <source>
        <strain evidence="6">cv. Jingnong 6</strain>
    </source>
</reference>